<dbReference type="Pfam" id="PF00582">
    <property type="entry name" value="Usp"/>
    <property type="match status" value="1"/>
</dbReference>
<sequence>MTCASIMVVVDADEGARARVRLAGWLADEFRARLIGIDVDQPNDANVSFGPTPGSSYVLARLHEATRDGLLRARTLFEVESAGRSRREWCDGVDSPVHFLLAQAAAADLVVIGRPSLADASTLASPIDPSGIVLGLGRPLLITPTGVEHLEASYIAIGWTNTREARRAVSDALPFLRRAEHILILSVGDAADRVPTLVAYLAAHGIDATAIGVDAEGVDTADALIDAACENAADLLVTGAYGHSRLSEWAFGGVTRDLLATCPICCLMSH</sequence>
<evidence type="ECO:0000313" key="3">
    <source>
        <dbReference type="EMBL" id="AWN39753.1"/>
    </source>
</evidence>
<comment type="similarity">
    <text evidence="1">Belongs to the universal stress protein A family.</text>
</comment>
<accession>A0A2U8W0X4</accession>
<evidence type="ECO:0000259" key="2">
    <source>
        <dbReference type="Pfam" id="PF00582"/>
    </source>
</evidence>
<dbReference type="KEGG" id="mets:DK389_03390"/>
<gene>
    <name evidence="3" type="ORF">DK389_03390</name>
</gene>
<keyword evidence="4" id="KW-1185">Reference proteome</keyword>
<dbReference type="AlphaFoldDB" id="A0A2U8W0X4"/>
<feature type="domain" description="UspA" evidence="2">
    <location>
        <begin position="200"/>
        <end position="268"/>
    </location>
</feature>
<evidence type="ECO:0000313" key="4">
    <source>
        <dbReference type="Proteomes" id="UP000245926"/>
    </source>
</evidence>
<protein>
    <submittedName>
        <fullName evidence="3">Universal stress protein UspA</fullName>
    </submittedName>
</protein>
<dbReference type="OrthoDB" id="9804721at2"/>
<dbReference type="RefSeq" id="WP_109887440.1">
    <property type="nucleotide sequence ID" value="NZ_CP029550.1"/>
</dbReference>
<dbReference type="InterPro" id="IPR006016">
    <property type="entry name" value="UspA"/>
</dbReference>
<dbReference type="Proteomes" id="UP000245926">
    <property type="component" value="Chromosome"/>
</dbReference>
<dbReference type="PANTHER" id="PTHR46268:SF15">
    <property type="entry name" value="UNIVERSAL STRESS PROTEIN HP_0031"/>
    <property type="match status" value="1"/>
</dbReference>
<dbReference type="Gene3D" id="3.40.50.12370">
    <property type="match status" value="1"/>
</dbReference>
<name>A0A2U8W0X4_9HYPH</name>
<evidence type="ECO:0000256" key="1">
    <source>
        <dbReference type="ARBA" id="ARBA00008791"/>
    </source>
</evidence>
<dbReference type="PANTHER" id="PTHR46268">
    <property type="entry name" value="STRESS RESPONSE PROTEIN NHAX"/>
    <property type="match status" value="1"/>
</dbReference>
<dbReference type="SUPFAM" id="SSF52402">
    <property type="entry name" value="Adenine nucleotide alpha hydrolases-like"/>
    <property type="match status" value="2"/>
</dbReference>
<dbReference type="EMBL" id="CP029550">
    <property type="protein sequence ID" value="AWN39753.1"/>
    <property type="molecule type" value="Genomic_DNA"/>
</dbReference>
<organism evidence="3 4">
    <name type="scientific">Methylobacterium durans</name>
    <dbReference type="NCBI Taxonomy" id="2202825"/>
    <lineage>
        <taxon>Bacteria</taxon>
        <taxon>Pseudomonadati</taxon>
        <taxon>Pseudomonadota</taxon>
        <taxon>Alphaproteobacteria</taxon>
        <taxon>Hyphomicrobiales</taxon>
        <taxon>Methylobacteriaceae</taxon>
        <taxon>Methylobacterium</taxon>
    </lineage>
</organism>
<dbReference type="CDD" id="cd00293">
    <property type="entry name" value="USP-like"/>
    <property type="match status" value="1"/>
</dbReference>
<proteinExistence type="inferred from homology"/>
<reference evidence="4" key="1">
    <citation type="submission" date="2018-05" db="EMBL/GenBank/DDBJ databases">
        <title>Complete Genome Sequence of Methylobacterium sp. 17SD2-17.</title>
        <authorList>
            <person name="Srinivasan S."/>
        </authorList>
    </citation>
    <scope>NUCLEOTIDE SEQUENCE [LARGE SCALE GENOMIC DNA]</scope>
    <source>
        <strain evidence="4">17SD2-17</strain>
    </source>
</reference>